<dbReference type="Pfam" id="PF08308">
    <property type="entry name" value="PEGA"/>
    <property type="match status" value="1"/>
</dbReference>
<sequence length="437" mass="46851">MVSIHSLVVFLVAMLGMVPSAWADVDIDMLKKGVVKVTAQFPNRQKVGTGFVAGEGKKHVFIVTASHVIEGEAEVPQSITVTFFSHQEEPLVAEVINKEGGDPRGLALLKVGGDLPDDVQILEWDTQSQLHGGEEVRVIGFPQVGGNPWAVTRGTLSGFDGPILKFSGAVEEGNSGGPLLYRGKVIGVIVEIIRQFGNAKPSQIAQFTVDNWPGFSRQVRIEPQNISPGSTTDTGDSAGKRLAALVITTVPKDAEVFVDDELVGNTTQGSVVVGQLSPDEYEVAIKKKGYRPWTKSVELLPGERRELNATLQKGAVVDVTGIWKNPNEPTVSYVLQQIGDRVVMREVTTSVLGTMVTAEGEGQLQGNQLSIFYRTVLGTMGQSATTMSDDGRTLTGTFQDFSNMIPMTLSLVRTADSPASFGLPGNDAWNAIQGFGQ</sequence>
<feature type="domain" description="PEGA" evidence="2">
    <location>
        <begin position="244"/>
        <end position="313"/>
    </location>
</feature>
<dbReference type="Gene3D" id="2.40.10.10">
    <property type="entry name" value="Trypsin-like serine proteases"/>
    <property type="match status" value="2"/>
</dbReference>
<dbReference type="KEGG" id="nall:PP769_01880"/>
<protein>
    <submittedName>
        <fullName evidence="3">Trypsin-like peptidase domain-containing protein</fullName>
    </submittedName>
</protein>
<name>A0AA96GCJ2_9BACT</name>
<dbReference type="SUPFAM" id="SSF50494">
    <property type="entry name" value="Trypsin-like serine proteases"/>
    <property type="match status" value="1"/>
</dbReference>
<evidence type="ECO:0000256" key="1">
    <source>
        <dbReference type="SAM" id="SignalP"/>
    </source>
</evidence>
<dbReference type="EMBL" id="CP116967">
    <property type="protein sequence ID" value="WNM58537.1"/>
    <property type="molecule type" value="Genomic_DNA"/>
</dbReference>
<evidence type="ECO:0000259" key="2">
    <source>
        <dbReference type="Pfam" id="PF08308"/>
    </source>
</evidence>
<feature type="chain" id="PRO_5041730282" evidence="1">
    <location>
        <begin position="24"/>
        <end position="437"/>
    </location>
</feature>
<accession>A0AA96GCJ2</accession>
<evidence type="ECO:0000313" key="4">
    <source>
        <dbReference type="Proteomes" id="UP001302719"/>
    </source>
</evidence>
<proteinExistence type="predicted"/>
<dbReference type="InterPro" id="IPR013229">
    <property type="entry name" value="PEGA"/>
</dbReference>
<dbReference type="PANTHER" id="PTHR43019">
    <property type="entry name" value="SERINE ENDOPROTEASE DEGS"/>
    <property type="match status" value="1"/>
</dbReference>
<evidence type="ECO:0000313" key="3">
    <source>
        <dbReference type="EMBL" id="WNM58537.1"/>
    </source>
</evidence>
<dbReference type="PANTHER" id="PTHR43019:SF23">
    <property type="entry name" value="PROTEASE DO-LIKE 5, CHLOROPLASTIC"/>
    <property type="match status" value="1"/>
</dbReference>
<keyword evidence="1" id="KW-0732">Signal</keyword>
<dbReference type="RefSeq" id="WP_312644513.1">
    <property type="nucleotide sequence ID" value="NZ_CP116967.1"/>
</dbReference>
<reference evidence="3 4" key="1">
    <citation type="submission" date="2023-01" db="EMBL/GenBank/DDBJ databases">
        <title>Cultivation and genomic characterization of new, ubiquitous marine nitrite-oxidizing bacteria from the Nitrospirales.</title>
        <authorList>
            <person name="Mueller A.J."/>
            <person name="Daebeler A."/>
            <person name="Herbold C.W."/>
            <person name="Kirkegaard R.H."/>
            <person name="Daims H."/>
        </authorList>
    </citation>
    <scope>NUCLEOTIDE SEQUENCE [LARGE SCALE GENOMIC DNA]</scope>
    <source>
        <strain evidence="3 4">VA</strain>
    </source>
</reference>
<dbReference type="Gene3D" id="2.60.40.1120">
    <property type="entry name" value="Carboxypeptidase-like, regulatory domain"/>
    <property type="match status" value="1"/>
</dbReference>
<feature type="signal peptide" evidence="1">
    <location>
        <begin position="1"/>
        <end position="23"/>
    </location>
</feature>
<keyword evidence="4" id="KW-1185">Reference proteome</keyword>
<dbReference type="Proteomes" id="UP001302719">
    <property type="component" value="Chromosome"/>
</dbReference>
<gene>
    <name evidence="3" type="ORF">PP769_01880</name>
</gene>
<dbReference type="Pfam" id="PF13365">
    <property type="entry name" value="Trypsin_2"/>
    <property type="match status" value="1"/>
</dbReference>
<organism evidence="3 4">
    <name type="scientific">Candidatus Nitrospira allomarina</name>
    <dbReference type="NCBI Taxonomy" id="3020900"/>
    <lineage>
        <taxon>Bacteria</taxon>
        <taxon>Pseudomonadati</taxon>
        <taxon>Nitrospirota</taxon>
        <taxon>Nitrospiria</taxon>
        <taxon>Nitrospirales</taxon>
        <taxon>Nitrospiraceae</taxon>
        <taxon>Nitrospira</taxon>
    </lineage>
</organism>
<dbReference type="AlphaFoldDB" id="A0AA96GCJ2"/>
<dbReference type="InterPro" id="IPR009003">
    <property type="entry name" value="Peptidase_S1_PA"/>
</dbReference>
<dbReference type="InterPro" id="IPR043504">
    <property type="entry name" value="Peptidase_S1_PA_chymotrypsin"/>
</dbReference>